<evidence type="ECO:0000313" key="8">
    <source>
        <dbReference type="EMBL" id="ELP71033.1"/>
    </source>
</evidence>
<dbReference type="RefSeq" id="WP_006373631.1">
    <property type="nucleotide sequence ID" value="NZ_AEJB01000020.1"/>
</dbReference>
<dbReference type="PANTHER" id="PTHR43289">
    <property type="entry name" value="MITOGEN-ACTIVATED PROTEIN KINASE KINASE KINASE 20-RELATED"/>
    <property type="match status" value="1"/>
</dbReference>
<keyword evidence="3 8" id="KW-0418">Kinase</keyword>
<evidence type="ECO:0000256" key="4">
    <source>
        <dbReference type="ARBA" id="ARBA00022840"/>
    </source>
</evidence>
<dbReference type="InterPro" id="IPR011659">
    <property type="entry name" value="WD40"/>
</dbReference>
<name>L7FI22_STRT8</name>
<dbReference type="InterPro" id="IPR017441">
    <property type="entry name" value="Protein_kinase_ATP_BS"/>
</dbReference>
<keyword evidence="4 5" id="KW-0067">ATP-binding</keyword>
<evidence type="ECO:0000256" key="1">
    <source>
        <dbReference type="ARBA" id="ARBA00022679"/>
    </source>
</evidence>
<dbReference type="Gene3D" id="2.120.10.30">
    <property type="entry name" value="TolB, C-terminal domain"/>
    <property type="match status" value="1"/>
</dbReference>
<evidence type="ECO:0000256" key="6">
    <source>
        <dbReference type="SAM" id="MobiDB-lite"/>
    </source>
</evidence>
<dbReference type="Pfam" id="PF07676">
    <property type="entry name" value="PD40"/>
    <property type="match status" value="3"/>
</dbReference>
<dbReference type="SUPFAM" id="SSF56112">
    <property type="entry name" value="Protein kinase-like (PK-like)"/>
    <property type="match status" value="1"/>
</dbReference>
<dbReference type="Pfam" id="PF00069">
    <property type="entry name" value="Pkinase"/>
    <property type="match status" value="1"/>
</dbReference>
<comment type="caution">
    <text evidence="8">The sequence shown here is derived from an EMBL/GenBank/DDBJ whole genome shotgun (WGS) entry which is preliminary data.</text>
</comment>
<feature type="region of interest" description="Disordered" evidence="6">
    <location>
        <begin position="443"/>
        <end position="496"/>
    </location>
</feature>
<dbReference type="InterPro" id="IPR011042">
    <property type="entry name" value="6-blade_b-propeller_TolB-like"/>
</dbReference>
<dbReference type="InterPro" id="IPR011009">
    <property type="entry name" value="Kinase-like_dom_sf"/>
</dbReference>
<dbReference type="GO" id="GO:0005524">
    <property type="term" value="F:ATP binding"/>
    <property type="evidence" value="ECO:0007669"/>
    <property type="project" value="UniProtKB-UniRule"/>
</dbReference>
<keyword evidence="9" id="KW-1185">Reference proteome</keyword>
<feature type="compositionally biased region" description="Basic and acidic residues" evidence="6">
    <location>
        <begin position="487"/>
        <end position="496"/>
    </location>
</feature>
<dbReference type="EMBL" id="AEJB01000020">
    <property type="protein sequence ID" value="ELP71033.1"/>
    <property type="molecule type" value="Genomic_DNA"/>
</dbReference>
<dbReference type="STRING" id="85558.T45_04704"/>
<organism evidence="8 9">
    <name type="scientific">Streptomyces turgidiscabies (strain Car8)</name>
    <dbReference type="NCBI Taxonomy" id="698760"/>
    <lineage>
        <taxon>Bacteria</taxon>
        <taxon>Bacillati</taxon>
        <taxon>Actinomycetota</taxon>
        <taxon>Actinomycetes</taxon>
        <taxon>Kitasatosporales</taxon>
        <taxon>Streptomycetaceae</taxon>
        <taxon>Streptomyces</taxon>
    </lineage>
</organism>
<feature type="compositionally biased region" description="Pro residues" evidence="6">
    <location>
        <begin position="387"/>
        <end position="405"/>
    </location>
</feature>
<dbReference type="Gene3D" id="2.120.10.60">
    <property type="entry name" value="Tricorn protease N-terminal domain"/>
    <property type="match status" value="1"/>
</dbReference>
<keyword evidence="2 5" id="KW-0547">Nucleotide-binding</keyword>
<keyword evidence="1" id="KW-0808">Transferase</keyword>
<feature type="compositionally biased region" description="Low complexity" evidence="6">
    <location>
        <begin position="289"/>
        <end position="304"/>
    </location>
</feature>
<dbReference type="SUPFAM" id="SSF82171">
    <property type="entry name" value="DPP6 N-terminal domain-like"/>
    <property type="match status" value="1"/>
</dbReference>
<feature type="domain" description="Protein kinase" evidence="7">
    <location>
        <begin position="17"/>
        <end position="274"/>
    </location>
</feature>
<dbReference type="SMART" id="SM00220">
    <property type="entry name" value="S_TKc"/>
    <property type="match status" value="1"/>
</dbReference>
<evidence type="ECO:0000313" key="9">
    <source>
        <dbReference type="Proteomes" id="UP000010931"/>
    </source>
</evidence>
<gene>
    <name evidence="8" type="ORF">STRTUCAR8_08731</name>
</gene>
<dbReference type="CDD" id="cd14014">
    <property type="entry name" value="STKc_PknB_like"/>
    <property type="match status" value="1"/>
</dbReference>
<dbReference type="Gene3D" id="1.10.510.10">
    <property type="entry name" value="Transferase(Phosphotransferase) domain 1"/>
    <property type="match status" value="1"/>
</dbReference>
<dbReference type="InterPro" id="IPR008271">
    <property type="entry name" value="Ser/Thr_kinase_AS"/>
</dbReference>
<dbReference type="AlphaFoldDB" id="L7FI22"/>
<evidence type="ECO:0000259" key="7">
    <source>
        <dbReference type="PROSITE" id="PS50011"/>
    </source>
</evidence>
<protein>
    <submittedName>
        <fullName evidence="8">Kinase domain protein</fullName>
    </submittedName>
</protein>
<dbReference type="GeneID" id="97398330"/>
<evidence type="ECO:0000256" key="3">
    <source>
        <dbReference type="ARBA" id="ARBA00022777"/>
    </source>
</evidence>
<accession>L7FI22</accession>
<evidence type="ECO:0000256" key="5">
    <source>
        <dbReference type="PROSITE-ProRule" id="PRU10141"/>
    </source>
</evidence>
<dbReference type="PANTHER" id="PTHR43289:SF34">
    <property type="entry name" value="SERINE_THREONINE-PROTEIN KINASE YBDM-RELATED"/>
    <property type="match status" value="1"/>
</dbReference>
<dbReference type="Gene3D" id="3.30.200.20">
    <property type="entry name" value="Phosphorylase Kinase, domain 1"/>
    <property type="match status" value="1"/>
</dbReference>
<dbReference type="InterPro" id="IPR000719">
    <property type="entry name" value="Prot_kinase_dom"/>
</dbReference>
<dbReference type="PATRIC" id="fig|698760.3.peg.346"/>
<proteinExistence type="predicted"/>
<dbReference type="GO" id="GO:0004674">
    <property type="term" value="F:protein serine/threonine kinase activity"/>
    <property type="evidence" value="ECO:0007669"/>
    <property type="project" value="TreeGrafter"/>
</dbReference>
<sequence length="734" mass="76324">MKPLGAGDPASVGEGRYRLVGRLGQGGMGVVYFGRSRSGRAVAVKVVRPELSTEPGFRRRFADEVAAARRVGGFHTAPVVDADPEGEPAWLVTAYIPGPTLRDVLDQVGPLPADTLTVLAAGLAEALAAIHQAGVIHRDLKPANIIVAEDGPRVIDFGIARALDGAALTQTGFQIGTLGFLAPEQLVGGTLTPAVDMFALGVVLSQAAGGAPFGDGGSAAWAYRVVHEQPDLTNVPDPLRGLVAACLAKDPLDRPRPSEFLDQLTVRHPSDTWLPAEATALIRRQAPEADLAAADRPSAAPTDPRTAASAPPVGEGQALAVDPRTTVSAPPVTGGRASATDPRATVSAPPVAERQAPVTDPRSATSAPTTPAEGRTVASHPRTVQSPPGPGFGPPPVLTPEPVPSGDPGVRRGRRGTVAVTTLLVAAAVAGLLVWHPWTGSDDPGTDKAGGASPSHARSTPAAFPDDPLLVRLDTDPGSSECHSVIGRRDSTKDNPEKLIDGTCDALPQWSPDHSSFAFTRKTAQGSAVWTANADGSGARRIAAISGGRVSWSPDGERLAVLRRADGVQQLFAVNVSDGSAQQLTHGSGKVEDPAWSPDGKLIAVCLQKTSGWQVHVVDPDRPGAEPRQVTNQPRRALDAVWSPDSRYFAYTAGAPGEGTGGDIRIAKADGSDDKSLVRTAAQEMDPVWSPDGKWVAFVRGPFDRPAIWAIRADGTGARKLTTGSTPEGHPSWR</sequence>
<dbReference type="PROSITE" id="PS00108">
    <property type="entry name" value="PROTEIN_KINASE_ST"/>
    <property type="match status" value="1"/>
</dbReference>
<feature type="region of interest" description="Disordered" evidence="6">
    <location>
        <begin position="289"/>
        <end position="413"/>
    </location>
</feature>
<dbReference type="Proteomes" id="UP000010931">
    <property type="component" value="Unassembled WGS sequence"/>
</dbReference>
<dbReference type="PROSITE" id="PS50011">
    <property type="entry name" value="PROTEIN_KINASE_DOM"/>
    <property type="match status" value="1"/>
</dbReference>
<reference evidence="8 9" key="1">
    <citation type="journal article" date="2011" name="Plasmid">
        <title>Streptomyces turgidiscabies Car8 contains a modular pathogenicity island that shares virulence genes with other actinobacterial plant pathogens.</title>
        <authorList>
            <person name="Huguet-Tapia J.C."/>
            <person name="Badger J.H."/>
            <person name="Loria R."/>
            <person name="Pettis G.S."/>
        </authorList>
    </citation>
    <scope>NUCLEOTIDE SEQUENCE [LARGE SCALE GENOMIC DNA]</scope>
    <source>
        <strain evidence="8 9">Car8</strain>
    </source>
</reference>
<dbReference type="PROSITE" id="PS00107">
    <property type="entry name" value="PROTEIN_KINASE_ATP"/>
    <property type="match status" value="1"/>
</dbReference>
<evidence type="ECO:0000256" key="2">
    <source>
        <dbReference type="ARBA" id="ARBA00022741"/>
    </source>
</evidence>
<feature type="binding site" evidence="5">
    <location>
        <position position="45"/>
    </location>
    <ligand>
        <name>ATP</name>
        <dbReference type="ChEBI" id="CHEBI:30616"/>
    </ligand>
</feature>